<protein>
    <submittedName>
        <fullName evidence="3">Protein ecdysoneless homolog</fullName>
    </submittedName>
</protein>
<organism evidence="2 3">
    <name type="scientific">Galleria mellonella</name>
    <name type="common">Greater wax moth</name>
    <dbReference type="NCBI Taxonomy" id="7137"/>
    <lineage>
        <taxon>Eukaryota</taxon>
        <taxon>Metazoa</taxon>
        <taxon>Ecdysozoa</taxon>
        <taxon>Arthropoda</taxon>
        <taxon>Hexapoda</taxon>
        <taxon>Insecta</taxon>
        <taxon>Pterygota</taxon>
        <taxon>Neoptera</taxon>
        <taxon>Endopterygota</taxon>
        <taxon>Lepidoptera</taxon>
        <taxon>Glossata</taxon>
        <taxon>Ditrysia</taxon>
        <taxon>Pyraloidea</taxon>
        <taxon>Pyralidae</taxon>
        <taxon>Galleriinae</taxon>
        <taxon>Galleria</taxon>
    </lineage>
</organism>
<dbReference type="Proteomes" id="UP001652740">
    <property type="component" value="Unplaced"/>
</dbReference>
<dbReference type="Pfam" id="PF07093">
    <property type="entry name" value="SGT1"/>
    <property type="match status" value="1"/>
</dbReference>
<dbReference type="RefSeq" id="XP_026762688.2">
    <property type="nucleotide sequence ID" value="XM_026906887.3"/>
</dbReference>
<dbReference type="InterPro" id="IPR010770">
    <property type="entry name" value="Ecd"/>
</dbReference>
<evidence type="ECO:0000256" key="1">
    <source>
        <dbReference type="SAM" id="MobiDB-lite"/>
    </source>
</evidence>
<sequence length="556" mass="64117">MEDTSIAYSDDSVHCYFYSSLSKVDASYWERLCENINKTIVILSEDHIWHRDEFRVHIPLHDNSHGGIPFHLESSTCFGDNIEDEWFIVYIVLEITKQFKDLIVQIKDNDGEFLLIEAADHLQSWANPNTTENRVYIYRSQIHLIPDTIIDLSTKVNVSDAIKIITNETEQTRVSSEIHQSILNRISEYPQKIKENLHRTVVTLPLDIAALLILKPSLISAIVNAYCSHDMIDVQVCKNIQFDNCVTTEITFTKCLYAMLIHSKLINITKCIKIINNDKRSLIGLKLACGYEILTRNVSNDIFSSKGYLNFLNNLKRNGYFKNNIEGSKMYTDLLDKAKNYYKCMECPINTYLSSQILQIMSTTNFLKIKETLKQFNKEDYTEDNEDWLNINPEQLNDLLNSRYGKQTKLNSGDMISSQTITTKLKDFLKQTSDFEGVEPTIDIDENKQVIDFDPDDFVNSIEKMLNIISRDKDNSDENTDFSDDSDESLPNELVEKKKDLKMERNNIEEREADNTFINIIKSMKEEEGSSGPSSNLLRTVGIHKMDLLDSDDDLN</sequence>
<feature type="compositionally biased region" description="Acidic residues" evidence="1">
    <location>
        <begin position="477"/>
        <end position="490"/>
    </location>
</feature>
<dbReference type="GO" id="GO:0005634">
    <property type="term" value="C:nucleus"/>
    <property type="evidence" value="ECO:0007669"/>
    <property type="project" value="TreeGrafter"/>
</dbReference>
<gene>
    <name evidence="3" type="primary">LOC113521364</name>
</gene>
<dbReference type="KEGG" id="gmw:113521364"/>
<proteinExistence type="predicted"/>
<evidence type="ECO:0000313" key="2">
    <source>
        <dbReference type="Proteomes" id="UP001652740"/>
    </source>
</evidence>
<dbReference type="FunCoup" id="A0A6J1X7P9">
    <property type="interactions" value="2247"/>
</dbReference>
<feature type="region of interest" description="Disordered" evidence="1">
    <location>
        <begin position="473"/>
        <end position="493"/>
    </location>
</feature>
<dbReference type="AlphaFoldDB" id="A0A6J1X7P9"/>
<accession>A0A6J1X7P9</accession>
<name>A0A6J1X7P9_GALME</name>
<dbReference type="InParanoid" id="A0A6J1X7P9"/>
<dbReference type="GeneID" id="113521364"/>
<dbReference type="PANTHER" id="PTHR13060:SF0">
    <property type="entry name" value="PROTEIN ECDYSONELESS HOMOLOG"/>
    <property type="match status" value="1"/>
</dbReference>
<keyword evidence="2" id="KW-1185">Reference proteome</keyword>
<reference evidence="3" key="1">
    <citation type="submission" date="2025-08" db="UniProtKB">
        <authorList>
            <consortium name="RefSeq"/>
        </authorList>
    </citation>
    <scope>IDENTIFICATION</scope>
    <source>
        <tissue evidence="3">Whole larvae</tissue>
    </source>
</reference>
<evidence type="ECO:0000313" key="3">
    <source>
        <dbReference type="RefSeq" id="XP_026762688.2"/>
    </source>
</evidence>
<dbReference type="PANTHER" id="PTHR13060">
    <property type="entry name" value="SGT1 PROTEIN HSGT1 SUPPRESSOR OF GCR2"/>
    <property type="match status" value="1"/>
</dbReference>